<keyword evidence="4" id="KW-1185">Reference proteome</keyword>
<dbReference type="InterPro" id="IPR008395">
    <property type="entry name" value="Agenet-like_dom"/>
</dbReference>
<dbReference type="InterPro" id="IPR016197">
    <property type="entry name" value="Chromo-like_dom_sf"/>
</dbReference>
<evidence type="ECO:0000259" key="1">
    <source>
        <dbReference type="Pfam" id="PF00656"/>
    </source>
</evidence>
<name>A0ABW7C827_9CYAN</name>
<accession>A0ABW7C827</accession>
<comment type="caution">
    <text evidence="3">The sequence shown here is derived from an EMBL/GenBank/DDBJ whole genome shotgun (WGS) entry which is preliminary data.</text>
</comment>
<dbReference type="EMBL" id="JAZAQF010000034">
    <property type="protein sequence ID" value="MFG3817331.1"/>
    <property type="molecule type" value="Genomic_DNA"/>
</dbReference>
<evidence type="ECO:0000259" key="2">
    <source>
        <dbReference type="Pfam" id="PF05641"/>
    </source>
</evidence>
<dbReference type="CDD" id="cd04508">
    <property type="entry name" value="Tudor_SF"/>
    <property type="match status" value="1"/>
</dbReference>
<dbReference type="Proteomes" id="UP001604335">
    <property type="component" value="Unassembled WGS sequence"/>
</dbReference>
<evidence type="ECO:0000313" key="4">
    <source>
        <dbReference type="Proteomes" id="UP001604335"/>
    </source>
</evidence>
<dbReference type="Pfam" id="PF05641">
    <property type="entry name" value="Agenet"/>
    <property type="match status" value="2"/>
</dbReference>
<dbReference type="Gene3D" id="3.40.50.1460">
    <property type="match status" value="1"/>
</dbReference>
<reference evidence="4" key="1">
    <citation type="journal article" date="2024" name="Algal Res.">
        <title>Biochemical, toxicological and genomic investigation of a high-biomass producing Limnothrix strain isolated from Italian shallow drinking water reservoir.</title>
        <authorList>
            <person name="Simonazzi M."/>
            <person name="Shishido T.K."/>
            <person name="Delbaje E."/>
            <person name="Wahlsten M."/>
            <person name="Fewer D.P."/>
            <person name="Sivonen K."/>
            <person name="Pezzolesi L."/>
            <person name="Pistocchi R."/>
        </authorList>
    </citation>
    <scope>NUCLEOTIDE SEQUENCE [LARGE SCALE GENOMIC DNA]</scope>
    <source>
        <strain evidence="4">LRLZ20PSL1</strain>
    </source>
</reference>
<gene>
    <name evidence="3" type="ORF">VPK24_06745</name>
</gene>
<organism evidence="3 4">
    <name type="scientific">Limnothrix redekei LRLZ20PSL1</name>
    <dbReference type="NCBI Taxonomy" id="3112953"/>
    <lineage>
        <taxon>Bacteria</taxon>
        <taxon>Bacillati</taxon>
        <taxon>Cyanobacteriota</taxon>
        <taxon>Cyanophyceae</taxon>
        <taxon>Pseudanabaenales</taxon>
        <taxon>Pseudanabaenaceae</taxon>
        <taxon>Limnothrix</taxon>
    </lineage>
</organism>
<dbReference type="SUPFAM" id="SSF54160">
    <property type="entry name" value="Chromo domain-like"/>
    <property type="match status" value="2"/>
</dbReference>
<dbReference type="Pfam" id="PF00656">
    <property type="entry name" value="Peptidase_C14"/>
    <property type="match status" value="1"/>
</dbReference>
<proteinExistence type="predicted"/>
<feature type="domain" description="Peptidase C14 caspase" evidence="1">
    <location>
        <begin position="58"/>
        <end position="187"/>
    </location>
</feature>
<dbReference type="Gene3D" id="2.30.30.140">
    <property type="match status" value="2"/>
</dbReference>
<feature type="domain" description="Agenet-like" evidence="2">
    <location>
        <begin position="303"/>
        <end position="349"/>
    </location>
</feature>
<dbReference type="RefSeq" id="WP_393011603.1">
    <property type="nucleotide sequence ID" value="NZ_JAZAQF010000034.1"/>
</dbReference>
<feature type="domain" description="Agenet-like" evidence="2">
    <location>
        <begin position="246"/>
        <end position="297"/>
    </location>
</feature>
<evidence type="ECO:0000313" key="3">
    <source>
        <dbReference type="EMBL" id="MFG3817331.1"/>
    </source>
</evidence>
<dbReference type="InterPro" id="IPR011600">
    <property type="entry name" value="Pept_C14_caspase"/>
</dbReference>
<protein>
    <submittedName>
        <fullName evidence="3">Agenet domain-containing protein</fullName>
    </submittedName>
</protein>
<sequence>MEWNLETTWIFAVGLLEWQDSEAFAPFPDAVPNRSDAQLVEFFRNQGVPKSQIIYLQDRQATLSAIQSQLPNFLASTDENALLMLYFAGHGGWDSESGEHYFYNYDADAEDTETYWKVSSIFDDIEENFNGSHVLLMADCCFSGGLIDEAKRRESEIAYACVTSAYAHNTSTGAWTFTASLLKGLQGDPTVDLDEDRVITLYDFARYTELEVAFIEDQKSMFFTTNDFDPQMQLSRVTDQFDPQLGRRVEVEYEEDWYRAKIVEVSDSDGDPQYRVQYVVDQSEEWVTPDRIRPYEPVMYDLGAAVEVQDEAGDWYPATIKKAWYGLHHISYDDYDETWDEWVGPDRLREPE</sequence>